<reference evidence="1 2" key="1">
    <citation type="submission" date="2020-02" db="EMBL/GenBank/DDBJ databases">
        <authorList>
            <person name="Ma Q."/>
            <person name="Huang Y."/>
            <person name="Song X."/>
            <person name="Pei D."/>
        </authorList>
    </citation>
    <scope>NUCLEOTIDE SEQUENCE [LARGE SCALE GENOMIC DNA]</scope>
    <source>
        <strain evidence="1">Sxm20200214</strain>
        <tissue evidence="1">Leaf</tissue>
    </source>
</reference>
<name>A0A8X7P7A4_BRACI</name>
<keyword evidence="2" id="KW-1185">Reference proteome</keyword>
<gene>
    <name evidence="1" type="ORF">Bca52824_093518</name>
</gene>
<dbReference type="AlphaFoldDB" id="A0A8X7P7A4"/>
<protein>
    <submittedName>
        <fullName evidence="1">Uncharacterized protein</fullName>
    </submittedName>
</protein>
<dbReference type="EMBL" id="JAAMPC010000068">
    <property type="protein sequence ID" value="KAG2244629.1"/>
    <property type="molecule type" value="Genomic_DNA"/>
</dbReference>
<comment type="caution">
    <text evidence="1">The sequence shown here is derived from an EMBL/GenBank/DDBJ whole genome shotgun (WGS) entry which is preliminary data.</text>
</comment>
<dbReference type="OrthoDB" id="1129285at2759"/>
<accession>A0A8X7P7A4</accession>
<dbReference type="Proteomes" id="UP000886595">
    <property type="component" value="Unassembled WGS sequence"/>
</dbReference>
<evidence type="ECO:0000313" key="1">
    <source>
        <dbReference type="EMBL" id="KAG2244629.1"/>
    </source>
</evidence>
<proteinExistence type="predicted"/>
<evidence type="ECO:0000313" key="2">
    <source>
        <dbReference type="Proteomes" id="UP000886595"/>
    </source>
</evidence>
<organism evidence="1 2">
    <name type="scientific">Brassica carinata</name>
    <name type="common">Ethiopian mustard</name>
    <name type="synonym">Abyssinian cabbage</name>
    <dbReference type="NCBI Taxonomy" id="52824"/>
    <lineage>
        <taxon>Eukaryota</taxon>
        <taxon>Viridiplantae</taxon>
        <taxon>Streptophyta</taxon>
        <taxon>Embryophyta</taxon>
        <taxon>Tracheophyta</taxon>
        <taxon>Spermatophyta</taxon>
        <taxon>Magnoliopsida</taxon>
        <taxon>eudicotyledons</taxon>
        <taxon>Gunneridae</taxon>
        <taxon>Pentapetalae</taxon>
        <taxon>rosids</taxon>
        <taxon>malvids</taxon>
        <taxon>Brassicales</taxon>
        <taxon>Brassicaceae</taxon>
        <taxon>Brassiceae</taxon>
        <taxon>Brassica</taxon>
    </lineage>
</organism>
<sequence length="71" mass="8269">MVQMDPTEEMRDRKRQMKHIEMLGMVADSEHGIPSRCACGGRMIDEVRCKEEHDYLPGKRFFTCTNYQASS</sequence>